<feature type="transmembrane region" description="Helical" evidence="8">
    <location>
        <begin position="390"/>
        <end position="413"/>
    </location>
</feature>
<dbReference type="Pfam" id="PF01496">
    <property type="entry name" value="V_ATPase_I"/>
    <property type="match status" value="1"/>
</dbReference>
<gene>
    <name evidence="9" type="ORF">B5E75_08660</name>
</gene>
<reference evidence="9 10" key="1">
    <citation type="journal article" date="2018" name="BMC Genomics">
        <title>Whole genome sequencing and function prediction of 133 gut anaerobes isolated from chicken caecum in pure cultures.</title>
        <authorList>
            <person name="Medvecky M."/>
            <person name="Cejkova D."/>
            <person name="Polansky O."/>
            <person name="Karasova D."/>
            <person name="Kubasova T."/>
            <person name="Cizek A."/>
            <person name="Rychlik I."/>
        </authorList>
    </citation>
    <scope>NUCLEOTIDE SEQUENCE [LARGE SCALE GENOMIC DNA]</scope>
    <source>
        <strain evidence="9 10">An13</strain>
    </source>
</reference>
<comment type="subcellular location">
    <subcellularLocation>
        <location evidence="1">Membrane</location>
        <topology evidence="1">Multi-pass membrane protein</topology>
    </subcellularLocation>
</comment>
<comment type="caution">
    <text evidence="9">The sequence shown here is derived from an EMBL/GenBank/DDBJ whole genome shotgun (WGS) entry which is preliminary data.</text>
</comment>
<dbReference type="Proteomes" id="UP000195305">
    <property type="component" value="Unassembled WGS sequence"/>
</dbReference>
<dbReference type="GO" id="GO:0051117">
    <property type="term" value="F:ATPase binding"/>
    <property type="evidence" value="ECO:0007669"/>
    <property type="project" value="TreeGrafter"/>
</dbReference>
<keyword evidence="7 8" id="KW-0472">Membrane</keyword>
<dbReference type="GO" id="GO:0016471">
    <property type="term" value="C:vacuolar proton-transporting V-type ATPase complex"/>
    <property type="evidence" value="ECO:0007669"/>
    <property type="project" value="TreeGrafter"/>
</dbReference>
<keyword evidence="4 8" id="KW-0812">Transmembrane</keyword>
<keyword evidence="6" id="KW-0406">Ion transport</keyword>
<evidence type="ECO:0000256" key="8">
    <source>
        <dbReference type="SAM" id="Phobius"/>
    </source>
</evidence>
<comment type="similarity">
    <text evidence="2">Belongs to the V-ATPase 116 kDa subunit family.</text>
</comment>
<keyword evidence="3" id="KW-0813">Transport</keyword>
<keyword evidence="5 8" id="KW-1133">Transmembrane helix</keyword>
<dbReference type="EMBL" id="NFLJ01000023">
    <property type="protein sequence ID" value="OUQ33881.1"/>
    <property type="molecule type" value="Genomic_DNA"/>
</dbReference>
<evidence type="ECO:0000256" key="6">
    <source>
        <dbReference type="ARBA" id="ARBA00023065"/>
    </source>
</evidence>
<feature type="transmembrane region" description="Helical" evidence="8">
    <location>
        <begin position="495"/>
        <end position="514"/>
    </location>
</feature>
<evidence type="ECO:0000256" key="2">
    <source>
        <dbReference type="ARBA" id="ARBA00009904"/>
    </source>
</evidence>
<dbReference type="GO" id="GO:0007035">
    <property type="term" value="P:vacuolar acidification"/>
    <property type="evidence" value="ECO:0007669"/>
    <property type="project" value="TreeGrafter"/>
</dbReference>
<evidence type="ECO:0000256" key="5">
    <source>
        <dbReference type="ARBA" id="ARBA00022989"/>
    </source>
</evidence>
<dbReference type="OrthoDB" id="9803814at2"/>
<dbReference type="AlphaFoldDB" id="A0A1Y4SY47"/>
<evidence type="ECO:0000256" key="4">
    <source>
        <dbReference type="ARBA" id="ARBA00022692"/>
    </source>
</evidence>
<feature type="transmembrane region" description="Helical" evidence="8">
    <location>
        <begin position="557"/>
        <end position="578"/>
    </location>
</feature>
<organism evidence="9 10">
    <name type="scientific">Massilimicrobiota timonensis</name>
    <dbReference type="NCBI Taxonomy" id="1776392"/>
    <lineage>
        <taxon>Bacteria</taxon>
        <taxon>Bacillati</taxon>
        <taxon>Bacillota</taxon>
        <taxon>Erysipelotrichia</taxon>
        <taxon>Erysipelotrichales</taxon>
        <taxon>Erysipelotrichaceae</taxon>
        <taxon>Massilimicrobiota</taxon>
    </lineage>
</organism>
<accession>A0A1Y4SY47</accession>
<evidence type="ECO:0000313" key="9">
    <source>
        <dbReference type="EMBL" id="OUQ33881.1"/>
    </source>
</evidence>
<feature type="transmembrane region" description="Helical" evidence="8">
    <location>
        <begin position="590"/>
        <end position="616"/>
    </location>
</feature>
<dbReference type="RefSeq" id="WP_087358417.1">
    <property type="nucleotide sequence ID" value="NZ_NFLJ01000023.1"/>
</dbReference>
<dbReference type="PANTHER" id="PTHR11629">
    <property type="entry name" value="VACUOLAR PROTON ATPASES"/>
    <property type="match status" value="1"/>
</dbReference>
<feature type="transmembrane region" description="Helical" evidence="8">
    <location>
        <begin position="433"/>
        <end position="454"/>
    </location>
</feature>
<sequence length="641" mass="73017">MAIAKLKLLEIEFPAQQYDAVLLKLINLDNFHPEPASKFADSVQGLSVLNRENPYADLIARMEEARDKYRLQLKSTDVDNVRMNIIQADTFFCNVLEKAAQIEKVKEDLLTMIQENEATIAQLEHMIDANIDFDRLFSCKYLQIRFGRLPTMNLDKLKYYGEQKFLFKVLHKGTKETYCSYIATADNAPEIDNIFSSLYFERIHIPEFVHGKPSEALEVLKEEDDTAKQYIQVLDQRIEKLFSENMEEMNHIYSVSKKLNETYDAQKYVVVFGKNAAVYGFAEDKDAKNIKEEFEKLDDVKVEISSPMSDSRLTPPTKLKNNWFSRPFRMFVEMYGVPSYTDFDPTNLVAITYTFLFGMMFGDVGQGIVLSLVGYFFYKWKGMQLGAVGMRLGISSTIFGFVFGSIFGSEALFEHFMEPMFLPMKSENTMTLLMAAIATGVILIIISIAFNIFLNIKKKHWGEMLFSQNGVAGLVFYVSVLLLVANMLVGMNLPLGGPVYIVLLIAMPVVMIFLKEPLCHKLEGEKMFPHGFGAFFTEAFFELFEVMLTFIANTMSFLRVGGFVLSHAGMMMVVYTLAEMVAGGPGIINFGYILVAIIGNIFVMCLEGMIVGIQVLRLEFYEMFSRYYEGKGKPFHSIQEK</sequence>
<protein>
    <submittedName>
        <fullName evidence="9">V-type ATP synthase subunit I</fullName>
    </submittedName>
</protein>
<dbReference type="GO" id="GO:0033179">
    <property type="term" value="C:proton-transporting V-type ATPase, V0 domain"/>
    <property type="evidence" value="ECO:0007669"/>
    <property type="project" value="InterPro"/>
</dbReference>
<dbReference type="InterPro" id="IPR002490">
    <property type="entry name" value="V-ATPase_116kDa_su"/>
</dbReference>
<proteinExistence type="inferred from homology"/>
<name>A0A1Y4SY47_9FIRM</name>
<dbReference type="GO" id="GO:0046961">
    <property type="term" value="F:proton-transporting ATPase activity, rotational mechanism"/>
    <property type="evidence" value="ECO:0007669"/>
    <property type="project" value="InterPro"/>
</dbReference>
<evidence type="ECO:0000313" key="10">
    <source>
        <dbReference type="Proteomes" id="UP000195305"/>
    </source>
</evidence>
<feature type="transmembrane region" description="Helical" evidence="8">
    <location>
        <begin position="466"/>
        <end position="489"/>
    </location>
</feature>
<evidence type="ECO:0000256" key="1">
    <source>
        <dbReference type="ARBA" id="ARBA00004141"/>
    </source>
</evidence>
<keyword evidence="10" id="KW-1185">Reference proteome</keyword>
<dbReference type="PANTHER" id="PTHR11629:SF63">
    <property type="entry name" value="V-TYPE PROTON ATPASE SUBUNIT A"/>
    <property type="match status" value="1"/>
</dbReference>
<evidence type="ECO:0000256" key="3">
    <source>
        <dbReference type="ARBA" id="ARBA00022448"/>
    </source>
</evidence>
<evidence type="ECO:0000256" key="7">
    <source>
        <dbReference type="ARBA" id="ARBA00023136"/>
    </source>
</evidence>
<feature type="transmembrane region" description="Helical" evidence="8">
    <location>
        <begin position="355"/>
        <end position="378"/>
    </location>
</feature>